<dbReference type="Proteomes" id="UP000010953">
    <property type="component" value="Unassembled WGS sequence"/>
</dbReference>
<comment type="caution">
    <text evidence="2">The sequence shown here is derived from an EMBL/GenBank/DDBJ whole genome shotgun (WGS) entry which is preliminary data.</text>
</comment>
<name>M7XA38_9BACT</name>
<evidence type="ECO:0000313" key="3">
    <source>
        <dbReference type="Proteomes" id="UP000010953"/>
    </source>
</evidence>
<dbReference type="EMBL" id="AMZY02000006">
    <property type="protein sequence ID" value="EMS34285.1"/>
    <property type="molecule type" value="Genomic_DNA"/>
</dbReference>
<proteinExistence type="predicted"/>
<feature type="region of interest" description="Disordered" evidence="1">
    <location>
        <begin position="53"/>
        <end position="92"/>
    </location>
</feature>
<protein>
    <submittedName>
        <fullName evidence="2">Uncharacterized protein</fullName>
    </submittedName>
</protein>
<keyword evidence="3" id="KW-1185">Reference proteome</keyword>
<evidence type="ECO:0000313" key="2">
    <source>
        <dbReference type="EMBL" id="EMS34285.1"/>
    </source>
</evidence>
<accession>M7XA38</accession>
<reference evidence="2" key="1">
    <citation type="submission" date="2013-01" db="EMBL/GenBank/DDBJ databases">
        <title>Genome assembly of Mariniradius saccharolyticus AK6.</title>
        <authorList>
            <person name="Vaidya B."/>
            <person name="Khatri I."/>
            <person name="Tanuku N.R.S."/>
            <person name="Subramanian S."/>
            <person name="Pinnaka A."/>
        </authorList>
    </citation>
    <scope>NUCLEOTIDE SEQUENCE [LARGE SCALE GENOMIC DNA]</scope>
    <source>
        <strain evidence="2">AK6</strain>
    </source>
</reference>
<sequence>MGYAFASPPWATAITKLLSERDFEFREEKLSWLGSRNILSAVMRKLNRYTTPRTTKDKIKEGHLEEENAGFAPSKMNPRKTIRPTHRYEWRK</sequence>
<gene>
    <name evidence="2" type="ORF">C943_03504</name>
</gene>
<evidence type="ECO:0000256" key="1">
    <source>
        <dbReference type="SAM" id="MobiDB-lite"/>
    </source>
</evidence>
<feature type="compositionally biased region" description="Basic and acidic residues" evidence="1">
    <location>
        <begin position="54"/>
        <end position="66"/>
    </location>
</feature>
<dbReference type="AlphaFoldDB" id="M7XA38"/>
<organism evidence="2 3">
    <name type="scientific">Mariniradius saccharolyticus AK6</name>
    <dbReference type="NCBI Taxonomy" id="1239962"/>
    <lineage>
        <taxon>Bacteria</taxon>
        <taxon>Pseudomonadati</taxon>
        <taxon>Bacteroidota</taxon>
        <taxon>Cytophagia</taxon>
        <taxon>Cytophagales</taxon>
        <taxon>Cyclobacteriaceae</taxon>
        <taxon>Mariniradius</taxon>
    </lineage>
</organism>
<dbReference type="InParanoid" id="M7XA38"/>